<keyword evidence="2" id="KW-1133">Transmembrane helix</keyword>
<dbReference type="Pfam" id="PF01551">
    <property type="entry name" value="Peptidase_M23"/>
    <property type="match status" value="1"/>
</dbReference>
<evidence type="ECO:0000259" key="3">
    <source>
        <dbReference type="Pfam" id="PF01551"/>
    </source>
</evidence>
<organism evidence="4 5">
    <name type="scientific">Candidatus Acidiferrum panamense</name>
    <dbReference type="NCBI Taxonomy" id="2741543"/>
    <lineage>
        <taxon>Bacteria</taxon>
        <taxon>Pseudomonadati</taxon>
        <taxon>Acidobacteriota</taxon>
        <taxon>Terriglobia</taxon>
        <taxon>Candidatus Acidiferrales</taxon>
        <taxon>Candidatus Acidiferrum</taxon>
    </lineage>
</organism>
<feature type="coiled-coil region" evidence="1">
    <location>
        <begin position="65"/>
        <end position="92"/>
    </location>
</feature>
<dbReference type="InterPro" id="IPR016047">
    <property type="entry name" value="M23ase_b-sheet_dom"/>
</dbReference>
<dbReference type="Gene3D" id="2.70.70.10">
    <property type="entry name" value="Glucose Permease (Domain IIA)"/>
    <property type="match status" value="1"/>
</dbReference>
<dbReference type="SUPFAM" id="SSF51261">
    <property type="entry name" value="Duplicated hybrid motif"/>
    <property type="match status" value="1"/>
</dbReference>
<dbReference type="PANTHER" id="PTHR21666">
    <property type="entry name" value="PEPTIDASE-RELATED"/>
    <property type="match status" value="1"/>
</dbReference>
<dbReference type="InterPro" id="IPR011055">
    <property type="entry name" value="Dup_hybrid_motif"/>
</dbReference>
<dbReference type="Proteomes" id="UP000567293">
    <property type="component" value="Unassembled WGS sequence"/>
</dbReference>
<evidence type="ECO:0000256" key="1">
    <source>
        <dbReference type="SAM" id="Coils"/>
    </source>
</evidence>
<dbReference type="CDD" id="cd12797">
    <property type="entry name" value="M23_peptidase"/>
    <property type="match status" value="1"/>
</dbReference>
<name>A0A7V8NN73_9BACT</name>
<accession>A0A7V8NN73</accession>
<dbReference type="InterPro" id="IPR050570">
    <property type="entry name" value="Cell_wall_metabolism_enzyme"/>
</dbReference>
<dbReference type="AlphaFoldDB" id="A0A7V8NN73"/>
<protein>
    <submittedName>
        <fullName evidence="4">M23 family metallopeptidase</fullName>
    </submittedName>
</protein>
<dbReference type="GO" id="GO:0004222">
    <property type="term" value="F:metalloendopeptidase activity"/>
    <property type="evidence" value="ECO:0007669"/>
    <property type="project" value="TreeGrafter"/>
</dbReference>
<keyword evidence="2" id="KW-0472">Membrane</keyword>
<feature type="transmembrane region" description="Helical" evidence="2">
    <location>
        <begin position="25"/>
        <end position="48"/>
    </location>
</feature>
<proteinExistence type="predicted"/>
<dbReference type="PANTHER" id="PTHR21666:SF286">
    <property type="entry name" value="LIPOPROTEIN NLPD"/>
    <property type="match status" value="1"/>
</dbReference>
<gene>
    <name evidence="4" type="ORF">HRJ53_05555</name>
</gene>
<feature type="domain" description="M23ase beta-sheet core" evidence="3">
    <location>
        <begin position="188"/>
        <end position="282"/>
    </location>
</feature>
<keyword evidence="1" id="KW-0175">Coiled coil</keyword>
<dbReference type="EMBL" id="JACDQQ010000541">
    <property type="protein sequence ID" value="MBA0084440.1"/>
    <property type="molecule type" value="Genomic_DNA"/>
</dbReference>
<dbReference type="FunFam" id="2.70.70.10:FF:000006">
    <property type="entry name" value="M23 family peptidase"/>
    <property type="match status" value="1"/>
</dbReference>
<evidence type="ECO:0000313" key="4">
    <source>
        <dbReference type="EMBL" id="MBA0084440.1"/>
    </source>
</evidence>
<evidence type="ECO:0000256" key="2">
    <source>
        <dbReference type="SAM" id="Phobius"/>
    </source>
</evidence>
<keyword evidence="2" id="KW-0812">Transmembrane</keyword>
<reference evidence="4" key="1">
    <citation type="submission" date="2020-06" db="EMBL/GenBank/DDBJ databases">
        <title>Legume-microbial interactions unlock mineral nutrients during tropical forest succession.</title>
        <authorList>
            <person name="Epihov D.Z."/>
        </authorList>
    </citation>
    <scope>NUCLEOTIDE SEQUENCE [LARGE SCALE GENOMIC DNA]</scope>
    <source>
        <strain evidence="4">Pan2503</strain>
    </source>
</reference>
<evidence type="ECO:0000313" key="5">
    <source>
        <dbReference type="Proteomes" id="UP000567293"/>
    </source>
</evidence>
<sequence length="293" mass="31757">MRGKSYTFFIASTPGKLRKVVVPAYLIHGVAILALIGAISVTAAVASYSRMLWKVGNYNAVRHELEARTQQYRQLQATVNDANQRLDSLQSLATEVAMTYGVLRYHPAAFDQSDIPVDSQDAFDRSIAQYTFLKRNAGMIAVASGGLHLLSAQSFKDSAYTPSIWPVMGHITSSFGERLDPFSGEGAFHTGVDVSSDYGAPVYATADGVVTYADNHPGYGRLVVLDHGFGITTWYGHLSAFSAVVGARVKRAEVVGYTGISGRSTGPHVHYEVRMNNAPVNPWRYMKSGPAGD</sequence>
<keyword evidence="5" id="KW-1185">Reference proteome</keyword>
<comment type="caution">
    <text evidence="4">The sequence shown here is derived from an EMBL/GenBank/DDBJ whole genome shotgun (WGS) entry which is preliminary data.</text>
</comment>